<dbReference type="AlphaFoldDB" id="A0A8T1ZZ42"/>
<evidence type="ECO:0000313" key="2">
    <source>
        <dbReference type="Proteomes" id="UP000694251"/>
    </source>
</evidence>
<protein>
    <recommendedName>
        <fullName evidence="3">Retrotransposon gag domain-containing protein</fullName>
    </recommendedName>
</protein>
<reference evidence="1 2" key="1">
    <citation type="submission" date="2020-12" db="EMBL/GenBank/DDBJ databases">
        <title>Concerted genomic and epigenomic changes stabilize Arabidopsis allopolyploids.</title>
        <authorList>
            <person name="Chen Z."/>
        </authorList>
    </citation>
    <scope>NUCLEOTIDE SEQUENCE [LARGE SCALE GENOMIC DNA]</scope>
    <source>
        <strain evidence="1">As9502</strain>
        <tissue evidence="1">Leaf</tissue>
    </source>
</reference>
<accession>A0A8T1ZZ42</accession>
<keyword evidence="2" id="KW-1185">Reference proteome</keyword>
<proteinExistence type="predicted"/>
<evidence type="ECO:0000313" key="1">
    <source>
        <dbReference type="EMBL" id="KAG7566242.1"/>
    </source>
</evidence>
<dbReference type="Proteomes" id="UP000694251">
    <property type="component" value="Chromosome 10"/>
</dbReference>
<evidence type="ECO:0008006" key="3">
    <source>
        <dbReference type="Google" id="ProtNLM"/>
    </source>
</evidence>
<gene>
    <name evidence="1" type="ORF">ISN44_As10g028270</name>
</gene>
<dbReference type="EMBL" id="JAEFBJ010000010">
    <property type="protein sequence ID" value="KAG7566242.1"/>
    <property type="molecule type" value="Genomic_DNA"/>
</dbReference>
<comment type="caution">
    <text evidence="1">The sequence shown here is derived from an EMBL/GenBank/DDBJ whole genome shotgun (WGS) entry which is preliminary data.</text>
</comment>
<name>A0A8T1ZZ42_ARASU</name>
<organism evidence="1 2">
    <name type="scientific">Arabidopsis suecica</name>
    <name type="common">Swedish thale-cress</name>
    <name type="synonym">Cardaminopsis suecica</name>
    <dbReference type="NCBI Taxonomy" id="45249"/>
    <lineage>
        <taxon>Eukaryota</taxon>
        <taxon>Viridiplantae</taxon>
        <taxon>Streptophyta</taxon>
        <taxon>Embryophyta</taxon>
        <taxon>Tracheophyta</taxon>
        <taxon>Spermatophyta</taxon>
        <taxon>Magnoliopsida</taxon>
        <taxon>eudicotyledons</taxon>
        <taxon>Gunneridae</taxon>
        <taxon>Pentapetalae</taxon>
        <taxon>rosids</taxon>
        <taxon>malvids</taxon>
        <taxon>Brassicales</taxon>
        <taxon>Brassicaceae</taxon>
        <taxon>Camelineae</taxon>
        <taxon>Arabidopsis</taxon>
    </lineage>
</organism>
<sequence length="824" mass="95109">MGFGEGFEVYETESYGGDEFARNMKSLGESVSKIEKTSGSIAMPMFDGTNPSLWFSKVEKFFNIGRFADAAKLDLVFLSLEGVALKWFLREMSTLNFRHWADFEHRLLARFDPVKLCATEHLISKLESEANGSNMETDGVAQLKVSISPLEPSIKFSNASLDVRDDLSSVFFEHSQVVNALDVVEISEMSTSVKTTQCALQLFDKVLMRDRRRNQQLKQRKHLKAWRFKFKMKSSTRQLKDSCSLAKVKSNGKRIFQSGKMRKQAYISWLRSRLIKRWEFGFMQQLVCGAGMFHRKPIWRSRILQSLSGLTNKLQNAAKEFQFPHSKLEGKLVFNGGSNGETATRMENALLMLRHSLPLCFWPEPGLEMQEREVGYTKDVEFTPILRGGDTFRIEIEECDKVCVCDYMVHMVLEHSIGRDSGPFKGQRKLGKNWWFKFKINTRSRDTLRFCSCWMNMNRNKHHGMKPMLFQSLQEMEDLSIHVVVISECGNRNKGTSKLRVWHHWKNEAEKMKAVLEFLILSVVIFQSSKGNEGLWQQNQFRPICRMVKWRNECVTQDRTAPSIEFGSGIDVLQREMQWTCEELSEATAIVLNSFQKEKFLKSWKFKYKHKELQNRRRRLLVFGQPNGSTNLCQSTFLAQFAAADPGLILHGHIVLIAHPNVYGKLLLQIRPSTDFREYGDILTRAAVFGIALTDRAALLTQLILDAIKFQVKHKWRFKKRLMAQMDKKHLEQCSIFGNDGAYVSETSGETGNLQCTDYEWLGAYAYRDLRSGYYEEWSAFIFGRITSAFGLVPLCSCRAFLLWRGWPFRESGASERLATSIFF</sequence>